<evidence type="ECO:0000256" key="4">
    <source>
        <dbReference type="ARBA" id="ARBA00022912"/>
    </source>
</evidence>
<reference evidence="6 7" key="1">
    <citation type="submission" date="2020-08" db="EMBL/GenBank/DDBJ databases">
        <title>Genome public.</title>
        <authorList>
            <person name="Liu C."/>
            <person name="Sun Q."/>
        </authorList>
    </citation>
    <scope>NUCLEOTIDE SEQUENCE [LARGE SCALE GENOMIC DNA]</scope>
    <source>
        <strain evidence="6 7">NSJ-13</strain>
    </source>
</reference>
<evidence type="ECO:0000313" key="7">
    <source>
        <dbReference type="Proteomes" id="UP000631576"/>
    </source>
</evidence>
<comment type="similarity">
    <text evidence="1">Belongs to the metallo-dependent hydrolases superfamily. CpsB/CapC family.</text>
</comment>
<dbReference type="InterPro" id="IPR016667">
    <property type="entry name" value="Caps_polysacc_synth_CpsB/CapC"/>
</dbReference>
<dbReference type="PANTHER" id="PTHR39181">
    <property type="entry name" value="TYROSINE-PROTEIN PHOSPHATASE YWQE"/>
    <property type="match status" value="1"/>
</dbReference>
<comment type="caution">
    <text evidence="6">The sequence shown here is derived from an EMBL/GenBank/DDBJ whole genome shotgun (WGS) entry which is preliminary data.</text>
</comment>
<evidence type="ECO:0000256" key="3">
    <source>
        <dbReference type="ARBA" id="ARBA00022801"/>
    </source>
</evidence>
<dbReference type="RefSeq" id="WP_186864668.1">
    <property type="nucleotide sequence ID" value="NZ_JACOPE010000001.1"/>
</dbReference>
<evidence type="ECO:0000256" key="1">
    <source>
        <dbReference type="ARBA" id="ARBA00005750"/>
    </source>
</evidence>
<keyword evidence="7" id="KW-1185">Reference proteome</keyword>
<dbReference type="InterPro" id="IPR016195">
    <property type="entry name" value="Pol/histidinol_Pase-like"/>
</dbReference>
<accession>A0ABR7G5X4</accession>
<gene>
    <name evidence="6" type="ORF">H8S40_04390</name>
</gene>
<protein>
    <recommendedName>
        <fullName evidence="2">protein-tyrosine-phosphatase</fullName>
        <ecNumber evidence="2">3.1.3.48</ecNumber>
    </recommendedName>
</protein>
<dbReference type="EMBL" id="JACOPE010000001">
    <property type="protein sequence ID" value="MBC5682814.1"/>
    <property type="molecule type" value="Genomic_DNA"/>
</dbReference>
<dbReference type="Gene3D" id="3.20.20.140">
    <property type="entry name" value="Metal-dependent hydrolases"/>
    <property type="match status" value="1"/>
</dbReference>
<dbReference type="Proteomes" id="UP000631576">
    <property type="component" value="Unassembled WGS sequence"/>
</dbReference>
<dbReference type="SUPFAM" id="SSF89550">
    <property type="entry name" value="PHP domain-like"/>
    <property type="match status" value="1"/>
</dbReference>
<name>A0ABR7G5X4_9FIRM</name>
<sequence>MDRYIDMHCHILPGVDDGAQNLEETRQMLQIAFNEGTRLIIATPHHHPRRGHKRPEILNEQLRLVRAEAAKISDKFRIYLGTEVFFGQDVPEKINRGEILTMNKRNTVLLEFSPSDGYDYIRQGVQQVQMTGNQVIIAHAERYQCLLDDIGYAEELCDMGASIQVNAGSIIGDGGRRAKKFVKELMDEDMVFGVGTDAHGVQTRAPKMKKAADYVKKKYGEEYMRRIFFDNAATLLRKRK</sequence>
<evidence type="ECO:0000313" key="6">
    <source>
        <dbReference type="EMBL" id="MBC5682814.1"/>
    </source>
</evidence>
<proteinExistence type="inferred from homology"/>
<comment type="catalytic activity">
    <reaction evidence="5">
        <text>O-phospho-L-tyrosyl-[protein] + H2O = L-tyrosyl-[protein] + phosphate</text>
        <dbReference type="Rhea" id="RHEA:10684"/>
        <dbReference type="Rhea" id="RHEA-COMP:10136"/>
        <dbReference type="Rhea" id="RHEA-COMP:20101"/>
        <dbReference type="ChEBI" id="CHEBI:15377"/>
        <dbReference type="ChEBI" id="CHEBI:43474"/>
        <dbReference type="ChEBI" id="CHEBI:46858"/>
        <dbReference type="ChEBI" id="CHEBI:61978"/>
        <dbReference type="EC" id="3.1.3.48"/>
    </reaction>
</comment>
<dbReference type="Pfam" id="PF19567">
    <property type="entry name" value="CpsB_CapC"/>
    <property type="match status" value="1"/>
</dbReference>
<keyword evidence="3" id="KW-0378">Hydrolase</keyword>
<dbReference type="EC" id="3.1.3.48" evidence="2"/>
<organism evidence="6 7">
    <name type="scientific">Ruminococcus hominis</name>
    <dbReference type="NCBI Taxonomy" id="2763065"/>
    <lineage>
        <taxon>Bacteria</taxon>
        <taxon>Bacillati</taxon>
        <taxon>Bacillota</taxon>
        <taxon>Clostridia</taxon>
        <taxon>Eubacteriales</taxon>
        <taxon>Oscillospiraceae</taxon>
        <taxon>Ruminococcus</taxon>
    </lineage>
</organism>
<dbReference type="PANTHER" id="PTHR39181:SF1">
    <property type="entry name" value="TYROSINE-PROTEIN PHOSPHATASE YWQE"/>
    <property type="match status" value="1"/>
</dbReference>
<dbReference type="PIRSF" id="PIRSF016557">
    <property type="entry name" value="Caps_synth_CpsB"/>
    <property type="match status" value="1"/>
</dbReference>
<evidence type="ECO:0000256" key="2">
    <source>
        <dbReference type="ARBA" id="ARBA00013064"/>
    </source>
</evidence>
<keyword evidence="4" id="KW-0904">Protein phosphatase</keyword>
<evidence type="ECO:0000256" key="5">
    <source>
        <dbReference type="ARBA" id="ARBA00051722"/>
    </source>
</evidence>